<feature type="compositionally biased region" description="Low complexity" evidence="5">
    <location>
        <begin position="317"/>
        <end position="328"/>
    </location>
</feature>
<dbReference type="RefSeq" id="WP_229661082.1">
    <property type="nucleotide sequence ID" value="NZ_BMMQ01000001.1"/>
</dbReference>
<feature type="transmembrane region" description="Helical" evidence="6">
    <location>
        <begin position="223"/>
        <end position="244"/>
    </location>
</feature>
<dbReference type="PANTHER" id="PTHR40761:SF1">
    <property type="entry name" value="CONSERVED INTEGRAL MEMBRANE ALANINE VALINE AND LEUCINE RICH PROTEIN-RELATED"/>
    <property type="match status" value="1"/>
</dbReference>
<dbReference type="Proteomes" id="UP000638043">
    <property type="component" value="Unassembled WGS sequence"/>
</dbReference>
<feature type="transmembrane region" description="Helical" evidence="6">
    <location>
        <begin position="193"/>
        <end position="211"/>
    </location>
</feature>
<comment type="subcellular location">
    <subcellularLocation>
        <location evidence="1">Membrane</location>
        <topology evidence="1">Multi-pass membrane protein</topology>
    </subcellularLocation>
</comment>
<dbReference type="Pfam" id="PF05653">
    <property type="entry name" value="Mg_trans_NIPA"/>
    <property type="match status" value="1"/>
</dbReference>
<evidence type="ECO:0000313" key="7">
    <source>
        <dbReference type="EMBL" id="GGO60329.1"/>
    </source>
</evidence>
<proteinExistence type="predicted"/>
<dbReference type="InterPro" id="IPR008521">
    <property type="entry name" value="Mg_trans_NIPA"/>
</dbReference>
<feature type="transmembrane region" description="Helical" evidence="6">
    <location>
        <begin position="285"/>
        <end position="306"/>
    </location>
</feature>
<feature type="transmembrane region" description="Helical" evidence="6">
    <location>
        <begin position="26"/>
        <end position="45"/>
    </location>
</feature>
<keyword evidence="4 6" id="KW-0472">Membrane</keyword>
<accession>A0ABQ2MYG9</accession>
<feature type="transmembrane region" description="Helical" evidence="6">
    <location>
        <begin position="256"/>
        <end position="278"/>
    </location>
</feature>
<keyword evidence="8" id="KW-1185">Reference proteome</keyword>
<protein>
    <recommendedName>
        <fullName evidence="9">Multidrug DMT transporter permease</fullName>
    </recommendedName>
</protein>
<sequence length="337" mass="34845">MSWYETTIRAVAAPHDELVGLFDNPGLLLGIPLAIAGAVFMSLGAQYQSRGVRKVEAASGRTGKQGLSSAHVVALLRRPSWVLGTLILGAAIVCQLSALAIAPLIVVQPLGAISLVITTMLNAQMTGHMPTKASLSATALCLGGIFVFVGFAAFYAVERPLDDSQLLVLLVILFVVLILVGFAWLFLRLRAGALFYITSAGVLYGFVATLAKVIIKRVQEGDFGLLTIACALALAAAGLVGAYFVQTAYSSGPPDLVIAGLTVVDPIIAVAVGATLLGEAARTPLWTLLIWVLAGAVAAVGVALLAKHHPQVVSESGAATGRRTPAAGDSEPDAEDQ</sequence>
<organism evidence="7 8">
    <name type="scientific">Microbacterium nanhaiense</name>
    <dbReference type="NCBI Taxonomy" id="1301026"/>
    <lineage>
        <taxon>Bacteria</taxon>
        <taxon>Bacillati</taxon>
        <taxon>Actinomycetota</taxon>
        <taxon>Actinomycetes</taxon>
        <taxon>Micrococcales</taxon>
        <taxon>Microbacteriaceae</taxon>
        <taxon>Microbacterium</taxon>
    </lineage>
</organism>
<reference evidence="8" key="1">
    <citation type="journal article" date="2019" name="Int. J. Syst. Evol. Microbiol.">
        <title>The Global Catalogue of Microorganisms (GCM) 10K type strain sequencing project: providing services to taxonomists for standard genome sequencing and annotation.</title>
        <authorList>
            <consortium name="The Broad Institute Genomics Platform"/>
            <consortium name="The Broad Institute Genome Sequencing Center for Infectious Disease"/>
            <person name="Wu L."/>
            <person name="Ma J."/>
        </authorList>
    </citation>
    <scope>NUCLEOTIDE SEQUENCE [LARGE SCALE GENOMIC DNA]</scope>
    <source>
        <strain evidence="8">CGMCC 4.7181</strain>
    </source>
</reference>
<evidence type="ECO:0000256" key="2">
    <source>
        <dbReference type="ARBA" id="ARBA00022692"/>
    </source>
</evidence>
<evidence type="ECO:0000256" key="5">
    <source>
        <dbReference type="SAM" id="MobiDB-lite"/>
    </source>
</evidence>
<dbReference type="NCBIfam" id="NF038012">
    <property type="entry name" value="DMT_1"/>
    <property type="match status" value="1"/>
</dbReference>
<gene>
    <name evidence="7" type="ORF">GCM10010910_05520</name>
</gene>
<feature type="transmembrane region" description="Helical" evidence="6">
    <location>
        <begin position="137"/>
        <end position="157"/>
    </location>
</feature>
<evidence type="ECO:0000313" key="8">
    <source>
        <dbReference type="Proteomes" id="UP000638043"/>
    </source>
</evidence>
<evidence type="ECO:0000256" key="4">
    <source>
        <dbReference type="ARBA" id="ARBA00023136"/>
    </source>
</evidence>
<keyword evidence="2 6" id="KW-0812">Transmembrane</keyword>
<feature type="region of interest" description="Disordered" evidence="5">
    <location>
        <begin position="315"/>
        <end position="337"/>
    </location>
</feature>
<comment type="caution">
    <text evidence="7">The sequence shown here is derived from an EMBL/GenBank/DDBJ whole genome shotgun (WGS) entry which is preliminary data.</text>
</comment>
<feature type="transmembrane region" description="Helical" evidence="6">
    <location>
        <begin position="166"/>
        <end position="187"/>
    </location>
</feature>
<evidence type="ECO:0000256" key="3">
    <source>
        <dbReference type="ARBA" id="ARBA00022989"/>
    </source>
</evidence>
<evidence type="ECO:0008006" key="9">
    <source>
        <dbReference type="Google" id="ProtNLM"/>
    </source>
</evidence>
<dbReference type="EMBL" id="BMMQ01000001">
    <property type="protein sequence ID" value="GGO60329.1"/>
    <property type="molecule type" value="Genomic_DNA"/>
</dbReference>
<feature type="transmembrane region" description="Helical" evidence="6">
    <location>
        <begin position="86"/>
        <end position="117"/>
    </location>
</feature>
<keyword evidence="3 6" id="KW-1133">Transmembrane helix</keyword>
<dbReference type="PANTHER" id="PTHR40761">
    <property type="entry name" value="CONSERVED INTEGRAL MEMBRANE ALANINE VALINE AND LEUCINE RICH PROTEIN-RELATED"/>
    <property type="match status" value="1"/>
</dbReference>
<evidence type="ECO:0000256" key="1">
    <source>
        <dbReference type="ARBA" id="ARBA00004141"/>
    </source>
</evidence>
<evidence type="ECO:0000256" key="6">
    <source>
        <dbReference type="SAM" id="Phobius"/>
    </source>
</evidence>
<name>A0ABQ2MYG9_9MICO</name>